<dbReference type="PANTHER" id="PTHR38814">
    <property type="entry name" value="ENDONUCLEASE NUCS"/>
    <property type="match status" value="1"/>
</dbReference>
<dbReference type="InterPro" id="IPR049173">
    <property type="entry name" value="NucS_N_sf"/>
</dbReference>
<dbReference type="CDD" id="cd22341">
    <property type="entry name" value="NucS-like"/>
    <property type="match status" value="1"/>
</dbReference>
<dbReference type="Gene3D" id="3.40.1350.10">
    <property type="match status" value="1"/>
</dbReference>
<evidence type="ECO:0000256" key="2">
    <source>
        <dbReference type="ARBA" id="ARBA00022722"/>
    </source>
</evidence>
<comment type="function">
    <text evidence="6">Cleaves both 3' and 5' ssDNA extremities of branched DNA structures.</text>
</comment>
<keyword evidence="10" id="KW-1185">Reference proteome</keyword>
<evidence type="ECO:0000256" key="6">
    <source>
        <dbReference type="HAMAP-Rule" id="MF_00722"/>
    </source>
</evidence>
<keyword evidence="2 6" id="KW-0540">Nuclease</keyword>
<keyword evidence="4 6" id="KW-0378">Hydrolase</keyword>
<evidence type="ECO:0000256" key="5">
    <source>
        <dbReference type="ARBA" id="ARBA00023125"/>
    </source>
</evidence>
<dbReference type="Pfam" id="PF01939">
    <property type="entry name" value="NucS_C"/>
    <property type="match status" value="1"/>
</dbReference>
<name>A0A5Q0UIV9_9ARCH</name>
<accession>A0A5Q0UIV9</accession>
<organism evidence="9 10">
    <name type="scientific">Candidatus Nanohalobium constans</name>
    <dbReference type="NCBI Taxonomy" id="2565781"/>
    <lineage>
        <taxon>Archaea</taxon>
        <taxon>Candidatus Nanohalarchaeota</taxon>
        <taxon>Candidatus Nanohalobia</taxon>
        <taxon>Candidatus Nanohalobiales</taxon>
        <taxon>Candidatus Nanohalobiaceae</taxon>
        <taxon>Candidatus Nanohalobium</taxon>
    </lineage>
</organism>
<evidence type="ECO:0000259" key="7">
    <source>
        <dbReference type="Pfam" id="PF01939"/>
    </source>
</evidence>
<evidence type="ECO:0000313" key="10">
    <source>
        <dbReference type="Proteomes" id="UP000377803"/>
    </source>
</evidence>
<dbReference type="GeneID" id="42365275"/>
<evidence type="ECO:0000256" key="1">
    <source>
        <dbReference type="ARBA" id="ARBA00022490"/>
    </source>
</evidence>
<keyword evidence="3 6" id="KW-0255">Endonuclease</keyword>
<comment type="subcellular location">
    <subcellularLocation>
        <location evidence="6">Cytoplasm</location>
    </subcellularLocation>
</comment>
<evidence type="ECO:0000313" key="9">
    <source>
        <dbReference type="EMBL" id="QGA80769.1"/>
    </source>
</evidence>
<dbReference type="GO" id="GO:0000014">
    <property type="term" value="F:single-stranded DNA endodeoxyribonuclease activity"/>
    <property type="evidence" value="ECO:0007669"/>
    <property type="project" value="UniProtKB-UniRule"/>
</dbReference>
<dbReference type="InterPro" id="IPR002793">
    <property type="entry name" value="Endonuclease_NucS"/>
</dbReference>
<keyword evidence="5 6" id="KW-0238">DNA-binding</keyword>
<dbReference type="AlphaFoldDB" id="A0A5Q0UIV9"/>
<dbReference type="RefSeq" id="WP_153550509.1">
    <property type="nucleotide sequence ID" value="NZ_CP040089.1"/>
</dbReference>
<dbReference type="HAMAP" id="MF_00722">
    <property type="entry name" value="NucS"/>
    <property type="match status" value="1"/>
</dbReference>
<dbReference type="GO" id="GO:0005737">
    <property type="term" value="C:cytoplasm"/>
    <property type="evidence" value="ECO:0007669"/>
    <property type="project" value="UniProtKB-SubCell"/>
</dbReference>
<dbReference type="EC" id="3.1.-.-" evidence="6"/>
<dbReference type="InterPro" id="IPR048301">
    <property type="entry name" value="NucS_C"/>
</dbReference>
<dbReference type="GO" id="GO:0003677">
    <property type="term" value="F:DNA binding"/>
    <property type="evidence" value="ECO:0007669"/>
    <property type="project" value="UniProtKB-KW"/>
</dbReference>
<gene>
    <name evidence="6 9" type="primary">nucS</name>
    <name evidence="9" type="ORF">LC1Nh_0886</name>
</gene>
<dbReference type="InterPro" id="IPR011856">
    <property type="entry name" value="tRNA_endonuc-like_dom_sf"/>
</dbReference>
<proteinExistence type="inferred from homology"/>
<dbReference type="KEGG" id="ncon:LC1Nh_0886"/>
<dbReference type="Gene3D" id="2.70.180.20">
    <property type="match status" value="1"/>
</dbReference>
<keyword evidence="1 6" id="KW-0963">Cytoplasm</keyword>
<evidence type="ECO:0000256" key="4">
    <source>
        <dbReference type="ARBA" id="ARBA00022801"/>
    </source>
</evidence>
<dbReference type="PANTHER" id="PTHR38814:SF1">
    <property type="entry name" value="ENDONUCLEASE NUCS"/>
    <property type="match status" value="1"/>
</dbReference>
<dbReference type="Proteomes" id="UP000377803">
    <property type="component" value="Chromosome"/>
</dbReference>
<sequence>MEKLIQNPDFSEAEEILSEYLKREYTVQINGLCAVNYQGRAKSKLDRGERLVIKKQDSAILVHGPDNYQPKNWQPEVDSYTVEIDEEEKHLILEAKRTNPEEVVEIRFEEIELLTVDQMVDKSELKVSGDEVDIHEAIEEEPGIVEEELKVIEREKETPAGFIDVFARDSDDSYVVIEVKRNPDYNTVLQLQRYVDEIEDEFKGGIRGILVAPKMTDKVLDYLEERDLEFVDVEMADVINSYEAIDNSQKGLSDFGADYEV</sequence>
<dbReference type="EMBL" id="CP040089">
    <property type="protein sequence ID" value="QGA80769.1"/>
    <property type="molecule type" value="Genomic_DNA"/>
</dbReference>
<protein>
    <recommendedName>
        <fullName evidence="6">Endonuclease NucS</fullName>
        <ecNumber evidence="6">3.1.-.-</ecNumber>
    </recommendedName>
</protein>
<feature type="domain" description="Endonuclease NucS N-terminal PH-like" evidence="8">
    <location>
        <begin position="31"/>
        <end position="116"/>
    </location>
</feature>
<dbReference type="Pfam" id="PF21003">
    <property type="entry name" value="NucS_N"/>
    <property type="match status" value="1"/>
</dbReference>
<reference evidence="10" key="1">
    <citation type="submission" date="2019-05" db="EMBL/GenBank/DDBJ databases">
        <title>Candidatus Nanohalobium constans, a novel model system to study the DPANN nano-sized archaea: genomic and physiological characterization of a nanoarchaeon co-cultured with its chitinotrophic host.</title>
        <authorList>
            <person name="La Cono V."/>
            <person name="Arcadi E."/>
            <person name="Crisafi F."/>
            <person name="Denaro R."/>
            <person name="La Spada G."/>
            <person name="Messina E."/>
            <person name="Smedile F."/>
            <person name="Toshchakov S.V."/>
            <person name="Shevchenko M.A."/>
            <person name="Golyshin P.N."/>
            <person name="Golyshina O.V."/>
            <person name="Ferrer M."/>
            <person name="Rohde M."/>
            <person name="Mushegian A."/>
            <person name="Sorokin D.Y."/>
            <person name="Giuliano L."/>
            <person name="Yakimov M.M."/>
        </authorList>
    </citation>
    <scope>NUCLEOTIDE SEQUENCE [LARGE SCALE GENOMIC DNA]</scope>
    <source>
        <strain evidence="10">LC1Nh</strain>
    </source>
</reference>
<dbReference type="NCBIfam" id="NF003270">
    <property type="entry name" value="PRK04247.1"/>
    <property type="match status" value="1"/>
</dbReference>
<dbReference type="InterPro" id="IPR048302">
    <property type="entry name" value="NucS_N"/>
</dbReference>
<comment type="similarity">
    <text evidence="6">Belongs to the NucS endonuclease family.</text>
</comment>
<evidence type="ECO:0000256" key="3">
    <source>
        <dbReference type="ARBA" id="ARBA00022759"/>
    </source>
</evidence>
<feature type="domain" description="Endonuclease NucS C-terminal" evidence="7">
    <location>
        <begin position="131"/>
        <end position="234"/>
    </location>
</feature>
<dbReference type="OrthoDB" id="15177at2157"/>
<evidence type="ECO:0000259" key="8">
    <source>
        <dbReference type="Pfam" id="PF21003"/>
    </source>
</evidence>